<dbReference type="Proteomes" id="UP000010556">
    <property type="component" value="Unassembled WGS sequence"/>
</dbReference>
<gene>
    <name evidence="2" type="ORF">MDA_GLEAN10015393</name>
</gene>
<evidence type="ECO:0000313" key="3">
    <source>
        <dbReference type="Proteomes" id="UP000010556"/>
    </source>
</evidence>
<dbReference type="AlphaFoldDB" id="L5MHM6"/>
<feature type="region of interest" description="Disordered" evidence="1">
    <location>
        <begin position="1"/>
        <end position="27"/>
    </location>
</feature>
<name>L5MHM6_MYODS</name>
<organism evidence="2 3">
    <name type="scientific">Myotis davidii</name>
    <name type="common">David's myotis</name>
    <dbReference type="NCBI Taxonomy" id="225400"/>
    <lineage>
        <taxon>Eukaryota</taxon>
        <taxon>Metazoa</taxon>
        <taxon>Chordata</taxon>
        <taxon>Craniata</taxon>
        <taxon>Vertebrata</taxon>
        <taxon>Euteleostomi</taxon>
        <taxon>Mammalia</taxon>
        <taxon>Eutheria</taxon>
        <taxon>Laurasiatheria</taxon>
        <taxon>Chiroptera</taxon>
        <taxon>Yangochiroptera</taxon>
        <taxon>Vespertilionidae</taxon>
        <taxon>Myotis</taxon>
    </lineage>
</organism>
<reference evidence="3" key="1">
    <citation type="journal article" date="2013" name="Science">
        <title>Comparative analysis of bat genomes provides insight into the evolution of flight and immunity.</title>
        <authorList>
            <person name="Zhang G."/>
            <person name="Cowled C."/>
            <person name="Shi Z."/>
            <person name="Huang Z."/>
            <person name="Bishop-Lilly K.A."/>
            <person name="Fang X."/>
            <person name="Wynne J.W."/>
            <person name="Xiong Z."/>
            <person name="Baker M.L."/>
            <person name="Zhao W."/>
            <person name="Tachedjian M."/>
            <person name="Zhu Y."/>
            <person name="Zhou P."/>
            <person name="Jiang X."/>
            <person name="Ng J."/>
            <person name="Yang L."/>
            <person name="Wu L."/>
            <person name="Xiao J."/>
            <person name="Feng Y."/>
            <person name="Chen Y."/>
            <person name="Sun X."/>
            <person name="Zhang Y."/>
            <person name="Marsh G.A."/>
            <person name="Crameri G."/>
            <person name="Broder C.C."/>
            <person name="Frey K.G."/>
            <person name="Wang L.F."/>
            <person name="Wang J."/>
        </authorList>
    </citation>
    <scope>NUCLEOTIDE SEQUENCE [LARGE SCALE GENOMIC DNA]</scope>
</reference>
<dbReference type="EMBL" id="KB099425">
    <property type="protein sequence ID" value="ELK38129.1"/>
    <property type="molecule type" value="Genomic_DNA"/>
</dbReference>
<sequence>MRSMPRAGFLTRPGLTLPPISPQQGGVSAGVSWLQAAPAQGPLGDLKAGVLLSSLPLTCRDPSGFRLSSLLGDMASLSGPADLAKPNAAAAVPTDTPGHPQLAGEERVREPSTAPPSDHLPSGLSLGWVGRPPDTG</sequence>
<accession>L5MHM6</accession>
<keyword evidence="3" id="KW-1185">Reference proteome</keyword>
<evidence type="ECO:0000313" key="2">
    <source>
        <dbReference type="EMBL" id="ELK38129.1"/>
    </source>
</evidence>
<feature type="region of interest" description="Disordered" evidence="1">
    <location>
        <begin position="76"/>
        <end position="136"/>
    </location>
</feature>
<evidence type="ECO:0000256" key="1">
    <source>
        <dbReference type="SAM" id="MobiDB-lite"/>
    </source>
</evidence>
<protein>
    <submittedName>
        <fullName evidence="2">Uncharacterized protein</fullName>
    </submittedName>
</protein>
<feature type="compositionally biased region" description="Low complexity" evidence="1">
    <location>
        <begin position="80"/>
        <end position="93"/>
    </location>
</feature>
<proteinExistence type="predicted"/>